<feature type="transmembrane region" description="Helical" evidence="1">
    <location>
        <begin position="159"/>
        <end position="178"/>
    </location>
</feature>
<keyword evidence="1" id="KW-0812">Transmembrane</keyword>
<evidence type="ECO:0000256" key="1">
    <source>
        <dbReference type="SAM" id="Phobius"/>
    </source>
</evidence>
<dbReference type="EMBL" id="JAENIG010000004">
    <property type="protein sequence ID" value="MBK1854717.1"/>
    <property type="molecule type" value="Genomic_DNA"/>
</dbReference>
<feature type="transmembrane region" description="Helical" evidence="1">
    <location>
        <begin position="85"/>
        <end position="105"/>
    </location>
</feature>
<keyword evidence="1" id="KW-0472">Membrane</keyword>
<comment type="caution">
    <text evidence="2">The sequence shown here is derived from an EMBL/GenBank/DDBJ whole genome shotgun (WGS) entry which is preliminary data.</text>
</comment>
<sequence>MDSLTQAALGALCGELTLRKQLGWKAPAWGFFFGTLPDLDVIASPFLEPLERLGWHRGLSHSVLVMIVATVVFGYLLAKLHRNKGVTPVQAGGFVFLTWSTHVAIDCFTTYGTQIYEPFNNARVAWNNMSIIDLSFTVPMLIALVAVLFHDKESRKRTWIGRSAAIWLCFYVAASFSLKHLANCHFEQQLAAKGIAVERMMTAPTLSNIFLWRMLAESDGHYYISYWSVFDGPDRDDDLDHFPTGHQHLADFAESAEVQKLIWFSQGWHQVVPVKDDPDSLLLIDMRFSESHSPQKKIPAFAWQVTRNGSATEFHNVSYRKGIQVKKTLAFLGQRIQGRAPNWMHGQWPWE</sequence>
<name>A0AAE2SCY8_9BACT</name>
<reference evidence="2" key="1">
    <citation type="submission" date="2021-01" db="EMBL/GenBank/DDBJ databases">
        <title>Modified the classification status of verrucomicrobia.</title>
        <authorList>
            <person name="Feng X."/>
        </authorList>
    </citation>
    <scope>NUCLEOTIDE SEQUENCE</scope>
    <source>
        <strain evidence="2">5K15</strain>
    </source>
</reference>
<protein>
    <submittedName>
        <fullName evidence="2">Metal-dependent hydrolase</fullName>
    </submittedName>
</protein>
<accession>A0AAE2SCY8</accession>
<organism evidence="2 3">
    <name type="scientific">Oceaniferula flava</name>
    <dbReference type="NCBI Taxonomy" id="2800421"/>
    <lineage>
        <taxon>Bacteria</taxon>
        <taxon>Pseudomonadati</taxon>
        <taxon>Verrucomicrobiota</taxon>
        <taxon>Verrucomicrobiia</taxon>
        <taxon>Verrucomicrobiales</taxon>
        <taxon>Verrucomicrobiaceae</taxon>
        <taxon>Oceaniferula</taxon>
    </lineage>
</organism>
<evidence type="ECO:0000313" key="3">
    <source>
        <dbReference type="Proteomes" id="UP000634206"/>
    </source>
</evidence>
<dbReference type="PANTHER" id="PTHR40031:SF1">
    <property type="entry name" value="MEMBRANE-BOUND METAL-DEPENDENT HYDROLASE"/>
    <property type="match status" value="1"/>
</dbReference>
<dbReference type="PANTHER" id="PTHR40031">
    <property type="entry name" value="HYPOTHETICAL MEMBRANE SPANNING PROTEIN"/>
    <property type="match status" value="1"/>
</dbReference>
<feature type="transmembrane region" description="Helical" evidence="1">
    <location>
        <begin position="59"/>
        <end position="78"/>
    </location>
</feature>
<keyword evidence="3" id="KW-1185">Reference proteome</keyword>
<evidence type="ECO:0000313" key="2">
    <source>
        <dbReference type="EMBL" id="MBK1854717.1"/>
    </source>
</evidence>
<keyword evidence="1" id="KW-1133">Transmembrane helix</keyword>
<dbReference type="InterPro" id="IPR007404">
    <property type="entry name" value="YdjM-like"/>
</dbReference>
<keyword evidence="2" id="KW-0378">Hydrolase</keyword>
<proteinExistence type="predicted"/>
<dbReference type="InterPro" id="IPR053170">
    <property type="entry name" value="Transcription_regulator"/>
</dbReference>
<dbReference type="AlphaFoldDB" id="A0AAE2SCY8"/>
<dbReference type="RefSeq" id="WP_309489328.1">
    <property type="nucleotide sequence ID" value="NZ_JAENIG010000004.1"/>
</dbReference>
<gene>
    <name evidence="2" type="ORF">JIN83_07085</name>
</gene>
<feature type="transmembrane region" description="Helical" evidence="1">
    <location>
        <begin position="125"/>
        <end position="147"/>
    </location>
</feature>
<dbReference type="Proteomes" id="UP000634206">
    <property type="component" value="Unassembled WGS sequence"/>
</dbReference>
<dbReference type="Pfam" id="PF04307">
    <property type="entry name" value="YdjM"/>
    <property type="match status" value="1"/>
</dbReference>
<dbReference type="GO" id="GO:0016787">
    <property type="term" value="F:hydrolase activity"/>
    <property type="evidence" value="ECO:0007669"/>
    <property type="project" value="UniProtKB-KW"/>
</dbReference>